<sequence length="171" mass="19263">MKYVIMIALLLSLTACQGQEKKKDIKKEAPKTESKKKEGSFEVTKTESEWKADLTQEQFDVLRNKATERPFTGEYYKHFEKGVYVCAACGNPLFTSDAKFDSECGWPSFDQAIKGSVIYKHDTSYGMDRTEVMCARCGGHLGHVFDDGPKDTTGERFCTNSVSIEFIPAKK</sequence>
<name>A0ABW8YU73_9FLAO</name>
<gene>
    <name evidence="6" type="primary">msrB</name>
    <name evidence="6" type="ORF">ABS766_04225</name>
</gene>
<dbReference type="GO" id="GO:0033743">
    <property type="term" value="F:peptide-methionine (R)-S-oxide reductase activity"/>
    <property type="evidence" value="ECO:0007669"/>
    <property type="project" value="UniProtKB-EC"/>
</dbReference>
<dbReference type="Pfam" id="PF01641">
    <property type="entry name" value="SelR"/>
    <property type="match status" value="1"/>
</dbReference>
<dbReference type="PANTHER" id="PTHR10173">
    <property type="entry name" value="METHIONINE SULFOXIDE REDUCTASE"/>
    <property type="match status" value="1"/>
</dbReference>
<proteinExistence type="predicted"/>
<feature type="region of interest" description="Disordered" evidence="4">
    <location>
        <begin position="20"/>
        <end position="45"/>
    </location>
</feature>
<dbReference type="EC" id="1.8.4.12" evidence="1"/>
<evidence type="ECO:0000259" key="5">
    <source>
        <dbReference type="PROSITE" id="PS51790"/>
    </source>
</evidence>
<dbReference type="EMBL" id="JBELPZ010000002">
    <property type="protein sequence ID" value="MFL9843619.1"/>
    <property type="molecule type" value="Genomic_DNA"/>
</dbReference>
<dbReference type="NCBIfam" id="TIGR00357">
    <property type="entry name" value="peptide-methionine (R)-S-oxide reductase MsrB"/>
    <property type="match status" value="1"/>
</dbReference>
<dbReference type="Proteomes" id="UP001629156">
    <property type="component" value="Unassembled WGS sequence"/>
</dbReference>
<dbReference type="Gene3D" id="2.170.150.20">
    <property type="entry name" value="Peptide methionine sulfoxide reductase"/>
    <property type="match status" value="1"/>
</dbReference>
<comment type="caution">
    <text evidence="6">The sequence shown here is derived from an EMBL/GenBank/DDBJ whole genome shotgun (WGS) entry which is preliminary data.</text>
</comment>
<accession>A0ABW8YU73</accession>
<dbReference type="PANTHER" id="PTHR10173:SF52">
    <property type="entry name" value="METHIONINE-R-SULFOXIDE REDUCTASE B1"/>
    <property type="match status" value="1"/>
</dbReference>
<dbReference type="InterPro" id="IPR002579">
    <property type="entry name" value="Met_Sox_Rdtase_MsrB_dom"/>
</dbReference>
<keyword evidence="7" id="KW-1185">Reference proteome</keyword>
<evidence type="ECO:0000256" key="3">
    <source>
        <dbReference type="ARBA" id="ARBA00048488"/>
    </source>
</evidence>
<dbReference type="PROSITE" id="PS51257">
    <property type="entry name" value="PROKAR_LIPOPROTEIN"/>
    <property type="match status" value="1"/>
</dbReference>
<evidence type="ECO:0000256" key="4">
    <source>
        <dbReference type="SAM" id="MobiDB-lite"/>
    </source>
</evidence>
<dbReference type="InterPro" id="IPR028427">
    <property type="entry name" value="Met_Sox_Rdtase_MsrB"/>
</dbReference>
<evidence type="ECO:0000313" key="7">
    <source>
        <dbReference type="Proteomes" id="UP001629156"/>
    </source>
</evidence>
<dbReference type="InterPro" id="IPR011057">
    <property type="entry name" value="Mss4-like_sf"/>
</dbReference>
<feature type="domain" description="MsrB" evidence="5">
    <location>
        <begin position="47"/>
        <end position="169"/>
    </location>
</feature>
<protein>
    <recommendedName>
        <fullName evidence="1">peptide-methionine (R)-S-oxide reductase</fullName>
        <ecNumber evidence="1">1.8.4.12</ecNumber>
    </recommendedName>
</protein>
<comment type="catalytic activity">
    <reaction evidence="3">
        <text>L-methionyl-[protein] + [thioredoxin]-disulfide + H2O = L-methionyl-(R)-S-oxide-[protein] + [thioredoxin]-dithiol</text>
        <dbReference type="Rhea" id="RHEA:24164"/>
        <dbReference type="Rhea" id="RHEA-COMP:10698"/>
        <dbReference type="Rhea" id="RHEA-COMP:10700"/>
        <dbReference type="Rhea" id="RHEA-COMP:12313"/>
        <dbReference type="Rhea" id="RHEA-COMP:12314"/>
        <dbReference type="ChEBI" id="CHEBI:15377"/>
        <dbReference type="ChEBI" id="CHEBI:16044"/>
        <dbReference type="ChEBI" id="CHEBI:29950"/>
        <dbReference type="ChEBI" id="CHEBI:45764"/>
        <dbReference type="ChEBI" id="CHEBI:50058"/>
        <dbReference type="EC" id="1.8.4.12"/>
    </reaction>
</comment>
<reference evidence="6 7" key="1">
    <citation type="submission" date="2024-06" db="EMBL/GenBank/DDBJ databases">
        <authorList>
            <person name="Kaempfer P."/>
            <person name="Viver T."/>
        </authorList>
    </citation>
    <scope>NUCLEOTIDE SEQUENCE [LARGE SCALE GENOMIC DNA]</scope>
    <source>
        <strain evidence="6 7">ST-119</strain>
    </source>
</reference>
<evidence type="ECO:0000256" key="2">
    <source>
        <dbReference type="ARBA" id="ARBA00023002"/>
    </source>
</evidence>
<organism evidence="6 7">
    <name type="scientific">Flavobacterium rhizosphaerae</name>
    <dbReference type="NCBI Taxonomy" id="3163298"/>
    <lineage>
        <taxon>Bacteria</taxon>
        <taxon>Pseudomonadati</taxon>
        <taxon>Bacteroidota</taxon>
        <taxon>Flavobacteriia</taxon>
        <taxon>Flavobacteriales</taxon>
        <taxon>Flavobacteriaceae</taxon>
        <taxon>Flavobacterium</taxon>
    </lineage>
</organism>
<evidence type="ECO:0000256" key="1">
    <source>
        <dbReference type="ARBA" id="ARBA00012499"/>
    </source>
</evidence>
<dbReference type="PROSITE" id="PS51790">
    <property type="entry name" value="MSRB"/>
    <property type="match status" value="1"/>
</dbReference>
<dbReference type="SUPFAM" id="SSF51316">
    <property type="entry name" value="Mss4-like"/>
    <property type="match status" value="1"/>
</dbReference>
<keyword evidence="2 6" id="KW-0560">Oxidoreductase</keyword>
<dbReference type="RefSeq" id="WP_408083873.1">
    <property type="nucleotide sequence ID" value="NZ_JBELPZ010000002.1"/>
</dbReference>
<evidence type="ECO:0000313" key="6">
    <source>
        <dbReference type="EMBL" id="MFL9843619.1"/>
    </source>
</evidence>